<dbReference type="Proteomes" id="UP001497623">
    <property type="component" value="Unassembled WGS sequence"/>
</dbReference>
<dbReference type="InterPro" id="IPR009057">
    <property type="entry name" value="Homeodomain-like_sf"/>
</dbReference>
<dbReference type="InterPro" id="IPR017930">
    <property type="entry name" value="Myb_dom"/>
</dbReference>
<dbReference type="SMART" id="SM00717">
    <property type="entry name" value="SANT"/>
    <property type="match status" value="2"/>
</dbReference>
<dbReference type="PANTHER" id="PTHR46380">
    <property type="entry name" value="CYCLIN-D-BINDING MYB-LIKE TRANSCRIPTION FACTOR 1"/>
    <property type="match status" value="1"/>
</dbReference>
<name>A0AAV2QKG5_MEGNR</name>
<dbReference type="PROSITE" id="PS51294">
    <property type="entry name" value="HTH_MYB"/>
    <property type="match status" value="1"/>
</dbReference>
<accession>A0AAV2QKG5</accession>
<evidence type="ECO:0000256" key="3">
    <source>
        <dbReference type="ARBA" id="ARBA00023242"/>
    </source>
</evidence>
<evidence type="ECO:0000259" key="5">
    <source>
        <dbReference type="PROSITE" id="PS50090"/>
    </source>
</evidence>
<dbReference type="Pfam" id="PF13921">
    <property type="entry name" value="Myb_DNA-bind_6"/>
    <property type="match status" value="1"/>
</dbReference>
<evidence type="ECO:0000256" key="1">
    <source>
        <dbReference type="ARBA" id="ARBA00004123"/>
    </source>
</evidence>
<comment type="subcellular location">
    <subcellularLocation>
        <location evidence="1">Nucleus</location>
    </subcellularLocation>
</comment>
<evidence type="ECO:0000256" key="2">
    <source>
        <dbReference type="ARBA" id="ARBA00023125"/>
    </source>
</evidence>
<dbReference type="EMBL" id="CAXKWB010008084">
    <property type="protein sequence ID" value="CAL4089572.1"/>
    <property type="molecule type" value="Genomic_DNA"/>
</dbReference>
<dbReference type="GO" id="GO:0000981">
    <property type="term" value="F:DNA-binding transcription factor activity, RNA polymerase II-specific"/>
    <property type="evidence" value="ECO:0007669"/>
    <property type="project" value="TreeGrafter"/>
</dbReference>
<comment type="caution">
    <text evidence="7">The sequence shown here is derived from an EMBL/GenBank/DDBJ whole genome shotgun (WGS) entry which is preliminary data.</text>
</comment>
<dbReference type="Gene3D" id="1.10.10.60">
    <property type="entry name" value="Homeodomain-like"/>
    <property type="match status" value="1"/>
</dbReference>
<dbReference type="GO" id="GO:0000978">
    <property type="term" value="F:RNA polymerase II cis-regulatory region sequence-specific DNA binding"/>
    <property type="evidence" value="ECO:0007669"/>
    <property type="project" value="TreeGrafter"/>
</dbReference>
<dbReference type="AlphaFoldDB" id="A0AAV2QKG5"/>
<evidence type="ECO:0000313" key="7">
    <source>
        <dbReference type="EMBL" id="CAL4089572.1"/>
    </source>
</evidence>
<evidence type="ECO:0000259" key="6">
    <source>
        <dbReference type="PROSITE" id="PS51294"/>
    </source>
</evidence>
<evidence type="ECO:0000313" key="8">
    <source>
        <dbReference type="Proteomes" id="UP001497623"/>
    </source>
</evidence>
<feature type="domain" description="HTH myb-type" evidence="6">
    <location>
        <begin position="28"/>
        <end position="58"/>
    </location>
</feature>
<feature type="region of interest" description="Disordered" evidence="4">
    <location>
        <begin position="258"/>
        <end position="279"/>
    </location>
</feature>
<dbReference type="InterPro" id="IPR001005">
    <property type="entry name" value="SANT/Myb"/>
</dbReference>
<dbReference type="InterPro" id="IPR051651">
    <property type="entry name" value="DMTF1_DNA-bind_reg"/>
</dbReference>
<evidence type="ECO:0000256" key="4">
    <source>
        <dbReference type="SAM" id="MobiDB-lite"/>
    </source>
</evidence>
<dbReference type="SUPFAM" id="SSF46689">
    <property type="entry name" value="Homeodomain-like"/>
    <property type="match status" value="1"/>
</dbReference>
<organism evidence="7 8">
    <name type="scientific">Meganyctiphanes norvegica</name>
    <name type="common">Northern krill</name>
    <name type="synonym">Thysanopoda norvegica</name>
    <dbReference type="NCBI Taxonomy" id="48144"/>
    <lineage>
        <taxon>Eukaryota</taxon>
        <taxon>Metazoa</taxon>
        <taxon>Ecdysozoa</taxon>
        <taxon>Arthropoda</taxon>
        <taxon>Crustacea</taxon>
        <taxon>Multicrustacea</taxon>
        <taxon>Malacostraca</taxon>
        <taxon>Eumalacostraca</taxon>
        <taxon>Eucarida</taxon>
        <taxon>Euphausiacea</taxon>
        <taxon>Euphausiidae</taxon>
        <taxon>Meganyctiphanes</taxon>
    </lineage>
</organism>
<feature type="region of interest" description="Disordered" evidence="4">
    <location>
        <begin position="292"/>
        <end position="315"/>
    </location>
</feature>
<feature type="compositionally biased region" description="Basic and acidic residues" evidence="4">
    <location>
        <begin position="297"/>
        <end position="308"/>
    </location>
</feature>
<keyword evidence="8" id="KW-1185">Reference proteome</keyword>
<feature type="non-terminal residue" evidence="7">
    <location>
        <position position="315"/>
    </location>
</feature>
<dbReference type="GO" id="GO:0005634">
    <property type="term" value="C:nucleus"/>
    <property type="evidence" value="ECO:0007669"/>
    <property type="project" value="UniProtKB-SubCell"/>
</dbReference>
<proteinExistence type="predicted"/>
<dbReference type="PROSITE" id="PS50090">
    <property type="entry name" value="MYB_LIKE"/>
    <property type="match status" value="1"/>
</dbReference>
<dbReference type="PANTHER" id="PTHR46380:SF2">
    <property type="entry name" value="CYCLIN-D-BINDING MYB-LIKE TRANSCRIPTION FACTOR 1"/>
    <property type="match status" value="1"/>
</dbReference>
<reference evidence="7 8" key="1">
    <citation type="submission" date="2024-05" db="EMBL/GenBank/DDBJ databases">
        <authorList>
            <person name="Wallberg A."/>
        </authorList>
    </citation>
    <scope>NUCLEOTIDE SEQUENCE [LARGE SCALE GENOMIC DNA]</scope>
</reference>
<gene>
    <name evidence="7" type="ORF">MNOR_LOCUS13842</name>
</gene>
<dbReference type="CDD" id="cd00167">
    <property type="entry name" value="SANT"/>
    <property type="match status" value="1"/>
</dbReference>
<feature type="domain" description="Myb-like" evidence="5">
    <location>
        <begin position="31"/>
        <end position="54"/>
    </location>
</feature>
<sequence length="315" mass="34637">MGHLHSSFWRRIVSMYVKMIPGEQVTSGISWGEVAARVGTRSEKQCRTKWLNYLNWKRTSGVEWSKSDDIQLICRLCVSGVAEESQVDWVSLARGWPACRSPHWLRGKWWNLKRKLPETPQDISLGEMCQHLYNNWSMNVLQTTLVELPATHVISSSADLLNPSDKCSSSPSGSIKLCIPAANFADIINSENAEDLSLRLSSLVESALVMPTNDGTIGQQDLGVGKETLGDAGGGLKFDMIKSYSGLVVSVKGEELLSDGEGTNNNTTLTTSLDPTSRNMSSQVILNDPILSVSGDPLHREEGLRQDTDDSDIPM</sequence>
<protein>
    <submittedName>
        <fullName evidence="7">Uncharacterized protein</fullName>
    </submittedName>
</protein>
<keyword evidence="3" id="KW-0539">Nucleus</keyword>
<keyword evidence="2" id="KW-0238">DNA-binding</keyword>